<evidence type="ECO:0000313" key="7">
    <source>
        <dbReference type="EMBL" id="OJJ07014.1"/>
    </source>
</evidence>
<keyword evidence="8" id="KW-1185">Reference proteome</keyword>
<evidence type="ECO:0000256" key="3">
    <source>
        <dbReference type="ARBA" id="ARBA00022989"/>
    </source>
</evidence>
<reference evidence="8" key="1">
    <citation type="journal article" date="2017" name="Genome Biol.">
        <title>Comparative genomics reveals high biological diversity and specific adaptations in the industrially and medically important fungal genus Aspergillus.</title>
        <authorList>
            <person name="de Vries R.P."/>
            <person name="Riley R."/>
            <person name="Wiebenga A."/>
            <person name="Aguilar-Osorio G."/>
            <person name="Amillis S."/>
            <person name="Uchima C.A."/>
            <person name="Anderluh G."/>
            <person name="Asadollahi M."/>
            <person name="Askin M."/>
            <person name="Barry K."/>
            <person name="Battaglia E."/>
            <person name="Bayram O."/>
            <person name="Benocci T."/>
            <person name="Braus-Stromeyer S.A."/>
            <person name="Caldana C."/>
            <person name="Canovas D."/>
            <person name="Cerqueira G.C."/>
            <person name="Chen F."/>
            <person name="Chen W."/>
            <person name="Choi C."/>
            <person name="Clum A."/>
            <person name="Dos Santos R.A."/>
            <person name="Damasio A.R."/>
            <person name="Diallinas G."/>
            <person name="Emri T."/>
            <person name="Fekete E."/>
            <person name="Flipphi M."/>
            <person name="Freyberg S."/>
            <person name="Gallo A."/>
            <person name="Gournas C."/>
            <person name="Habgood R."/>
            <person name="Hainaut M."/>
            <person name="Harispe M.L."/>
            <person name="Henrissat B."/>
            <person name="Hilden K.S."/>
            <person name="Hope R."/>
            <person name="Hossain A."/>
            <person name="Karabika E."/>
            <person name="Karaffa L."/>
            <person name="Karanyi Z."/>
            <person name="Krasevec N."/>
            <person name="Kuo A."/>
            <person name="Kusch H."/>
            <person name="LaButti K."/>
            <person name="Lagendijk E.L."/>
            <person name="Lapidus A."/>
            <person name="Levasseur A."/>
            <person name="Lindquist E."/>
            <person name="Lipzen A."/>
            <person name="Logrieco A.F."/>
            <person name="MacCabe A."/>
            <person name="Maekelae M.R."/>
            <person name="Malavazi I."/>
            <person name="Melin P."/>
            <person name="Meyer V."/>
            <person name="Mielnichuk N."/>
            <person name="Miskei M."/>
            <person name="Molnar A.P."/>
            <person name="Mule G."/>
            <person name="Ngan C.Y."/>
            <person name="Orejas M."/>
            <person name="Orosz E."/>
            <person name="Ouedraogo J.P."/>
            <person name="Overkamp K.M."/>
            <person name="Park H.-S."/>
            <person name="Perrone G."/>
            <person name="Piumi F."/>
            <person name="Punt P.J."/>
            <person name="Ram A.F."/>
            <person name="Ramon A."/>
            <person name="Rauscher S."/>
            <person name="Record E."/>
            <person name="Riano-Pachon D.M."/>
            <person name="Robert V."/>
            <person name="Roehrig J."/>
            <person name="Ruller R."/>
            <person name="Salamov A."/>
            <person name="Salih N.S."/>
            <person name="Samson R.A."/>
            <person name="Sandor E."/>
            <person name="Sanguinetti M."/>
            <person name="Schuetze T."/>
            <person name="Sepcic K."/>
            <person name="Shelest E."/>
            <person name="Sherlock G."/>
            <person name="Sophianopoulou V."/>
            <person name="Squina F.M."/>
            <person name="Sun H."/>
            <person name="Susca A."/>
            <person name="Todd R.B."/>
            <person name="Tsang A."/>
            <person name="Unkles S.E."/>
            <person name="van de Wiele N."/>
            <person name="van Rossen-Uffink D."/>
            <person name="Oliveira J.V."/>
            <person name="Vesth T.C."/>
            <person name="Visser J."/>
            <person name="Yu J.-H."/>
            <person name="Zhou M."/>
            <person name="Andersen M.R."/>
            <person name="Archer D.B."/>
            <person name="Baker S.E."/>
            <person name="Benoit I."/>
            <person name="Brakhage A.A."/>
            <person name="Braus G.H."/>
            <person name="Fischer R."/>
            <person name="Frisvad J.C."/>
            <person name="Goldman G.H."/>
            <person name="Houbraken J."/>
            <person name="Oakley B."/>
            <person name="Pocsi I."/>
            <person name="Scazzocchio C."/>
            <person name="Seiboth B."/>
            <person name="vanKuyk P.A."/>
            <person name="Wortman J."/>
            <person name="Dyer P.S."/>
            <person name="Grigoriev I.V."/>
        </authorList>
    </citation>
    <scope>NUCLEOTIDE SEQUENCE [LARGE SCALE GENOMIC DNA]</scope>
    <source>
        <strain evidence="8">CBS 583.65</strain>
    </source>
</reference>
<keyword evidence="2 6" id="KW-0812">Transmembrane</keyword>
<feature type="transmembrane region" description="Helical" evidence="6">
    <location>
        <begin position="308"/>
        <end position="329"/>
    </location>
</feature>
<dbReference type="PANTHER" id="PTHR23501">
    <property type="entry name" value="MAJOR FACILITATOR SUPERFAMILY"/>
    <property type="match status" value="1"/>
</dbReference>
<feature type="transmembrane region" description="Helical" evidence="6">
    <location>
        <begin position="137"/>
        <end position="154"/>
    </location>
</feature>
<feature type="transmembrane region" description="Helical" evidence="6">
    <location>
        <begin position="68"/>
        <end position="86"/>
    </location>
</feature>
<feature type="transmembrane region" description="Helical" evidence="6">
    <location>
        <begin position="349"/>
        <end position="369"/>
    </location>
</feature>
<evidence type="ECO:0008006" key="9">
    <source>
        <dbReference type="Google" id="ProtNLM"/>
    </source>
</evidence>
<keyword evidence="3 6" id="KW-1133">Transmembrane helix</keyword>
<gene>
    <name evidence="7" type="ORF">ASPVEDRAFT_141372</name>
</gene>
<dbReference type="Pfam" id="PF07690">
    <property type="entry name" value="MFS_1"/>
    <property type="match status" value="1"/>
</dbReference>
<proteinExistence type="predicted"/>
<feature type="transmembrane region" description="Helical" evidence="6">
    <location>
        <begin position="196"/>
        <end position="218"/>
    </location>
</feature>
<dbReference type="PANTHER" id="PTHR23501:SF107">
    <property type="entry name" value="TRANSPORTER, PUTATIVE (AFU_ORTHOLOGUE AFUA_7G04730)-RELATED"/>
    <property type="match status" value="1"/>
</dbReference>
<evidence type="ECO:0000313" key="8">
    <source>
        <dbReference type="Proteomes" id="UP000184073"/>
    </source>
</evidence>
<evidence type="ECO:0000256" key="4">
    <source>
        <dbReference type="ARBA" id="ARBA00023136"/>
    </source>
</evidence>
<dbReference type="STRING" id="1036611.A0A1L9PZS0"/>
<feature type="transmembrane region" description="Helical" evidence="6">
    <location>
        <begin position="415"/>
        <end position="434"/>
    </location>
</feature>
<dbReference type="SUPFAM" id="SSF103473">
    <property type="entry name" value="MFS general substrate transporter"/>
    <property type="match status" value="1"/>
</dbReference>
<evidence type="ECO:0000256" key="5">
    <source>
        <dbReference type="SAM" id="MobiDB-lite"/>
    </source>
</evidence>
<feature type="transmembrane region" description="Helical" evidence="6">
    <location>
        <begin position="478"/>
        <end position="501"/>
    </location>
</feature>
<comment type="subcellular location">
    <subcellularLocation>
        <location evidence="1">Membrane</location>
        <topology evidence="1">Multi-pass membrane protein</topology>
    </subcellularLocation>
</comment>
<dbReference type="RefSeq" id="XP_040672776.1">
    <property type="nucleotide sequence ID" value="XM_040807741.1"/>
</dbReference>
<name>A0A1L9PZS0_ASPVE</name>
<dbReference type="GO" id="GO:0022857">
    <property type="term" value="F:transmembrane transporter activity"/>
    <property type="evidence" value="ECO:0007669"/>
    <property type="project" value="InterPro"/>
</dbReference>
<feature type="transmembrane region" description="Helical" evidence="6">
    <location>
        <begin position="224"/>
        <end position="248"/>
    </location>
</feature>
<dbReference type="AlphaFoldDB" id="A0A1L9PZS0"/>
<dbReference type="Proteomes" id="UP000184073">
    <property type="component" value="Unassembled WGS sequence"/>
</dbReference>
<dbReference type="InterPro" id="IPR011701">
    <property type="entry name" value="MFS"/>
</dbReference>
<feature type="transmembrane region" description="Helical" evidence="6">
    <location>
        <begin position="555"/>
        <end position="573"/>
    </location>
</feature>
<dbReference type="InterPro" id="IPR036259">
    <property type="entry name" value="MFS_trans_sf"/>
</dbReference>
<feature type="compositionally biased region" description="Polar residues" evidence="5">
    <location>
        <begin position="1"/>
        <end position="17"/>
    </location>
</feature>
<feature type="transmembrane region" description="Helical" evidence="6">
    <location>
        <begin position="440"/>
        <end position="466"/>
    </location>
</feature>
<dbReference type="Gene3D" id="1.20.1250.20">
    <property type="entry name" value="MFS general substrate transporter like domains"/>
    <property type="match status" value="2"/>
</dbReference>
<sequence length="591" mass="65025">MEKSIASGQEPGQTQVTPAGDRIDPVDNDNGPNQVVDDEKALSDKDSAEFQGGVQRVRAITTVLSTQTLILLFVLLWLVSFVDALLGSMQTTLNPWITSSFEKHGLLSVVSIVSVILGGSSKLTLAKIIDIWGRVEGFLFMLVLIIIGLILKATCTTVEMYAAAHTLYWVGHIELLYVVEIMLADMTSLKNRMIMIGINGTPGICSTFAGPKIAQLFYDNLNFRWGFGSFAIIMVGVCFPVVIVMFLMQRKAERFGTYVKERSGRTLWQSIAHYTVEFDVIGIVLITAVFSLILLPFSIASYAPKGWASGYIIAMEVVGVACIPAFYIWEKYFAPVQFLPWKYLKEPTIIGSCMLYLVMFASSTTWNAYFSSYLQVVNRLDLTTANYVLNAYSLTSFIFSPVFGLLIRYTGEFKYTAMAGIPILLLGTALLVPFRTPSTHIGLITMTQVLVGLGTCIFTVCSQLALMTVVTHQEIAVVIAIWGLFGSIGYSVGAAIAGGIWNNVLEPQLYERLPEGKKDLAASIFASLGTQIGYADGTPERAAIVGAYADVQRKMVIVGVCLVPLCVACTWFWRGVNVKRLEREQTRGNIW</sequence>
<evidence type="ECO:0000256" key="1">
    <source>
        <dbReference type="ARBA" id="ARBA00004141"/>
    </source>
</evidence>
<feature type="transmembrane region" description="Helical" evidence="6">
    <location>
        <begin position="166"/>
        <end position="184"/>
    </location>
</feature>
<feature type="transmembrane region" description="Helical" evidence="6">
    <location>
        <begin position="389"/>
        <end position="408"/>
    </location>
</feature>
<feature type="transmembrane region" description="Helical" evidence="6">
    <location>
        <begin position="106"/>
        <end position="125"/>
    </location>
</feature>
<protein>
    <recommendedName>
        <fullName evidence="9">Major facilitator superfamily (MFS) profile domain-containing protein</fullName>
    </recommendedName>
</protein>
<dbReference type="GO" id="GO:0005886">
    <property type="term" value="C:plasma membrane"/>
    <property type="evidence" value="ECO:0007669"/>
    <property type="project" value="TreeGrafter"/>
</dbReference>
<evidence type="ECO:0000256" key="2">
    <source>
        <dbReference type="ARBA" id="ARBA00022692"/>
    </source>
</evidence>
<keyword evidence="4 6" id="KW-0472">Membrane</keyword>
<organism evidence="7 8">
    <name type="scientific">Aspergillus versicolor CBS 583.65</name>
    <dbReference type="NCBI Taxonomy" id="1036611"/>
    <lineage>
        <taxon>Eukaryota</taxon>
        <taxon>Fungi</taxon>
        <taxon>Dikarya</taxon>
        <taxon>Ascomycota</taxon>
        <taxon>Pezizomycotina</taxon>
        <taxon>Eurotiomycetes</taxon>
        <taxon>Eurotiomycetidae</taxon>
        <taxon>Eurotiales</taxon>
        <taxon>Aspergillaceae</taxon>
        <taxon>Aspergillus</taxon>
        <taxon>Aspergillus subgen. Nidulantes</taxon>
    </lineage>
</organism>
<dbReference type="OrthoDB" id="4078873at2759"/>
<dbReference type="GeneID" id="63723252"/>
<feature type="transmembrane region" description="Helical" evidence="6">
    <location>
        <begin position="280"/>
        <end position="302"/>
    </location>
</feature>
<accession>A0A1L9PZS0</accession>
<feature type="region of interest" description="Disordered" evidence="5">
    <location>
        <begin position="1"/>
        <end position="43"/>
    </location>
</feature>
<dbReference type="EMBL" id="KV878136">
    <property type="protein sequence ID" value="OJJ07014.1"/>
    <property type="molecule type" value="Genomic_DNA"/>
</dbReference>
<dbReference type="VEuPathDB" id="FungiDB:ASPVEDRAFT_141372"/>
<evidence type="ECO:0000256" key="6">
    <source>
        <dbReference type="SAM" id="Phobius"/>
    </source>
</evidence>